<proteinExistence type="predicted"/>
<feature type="domain" description="RSE1/DDB1/CPSF1 C-terminal" evidence="1">
    <location>
        <begin position="779"/>
        <end position="945"/>
    </location>
</feature>
<gene>
    <name evidence="3" type="ORF">HINF_LOCUS28105</name>
    <name evidence="4" type="ORF">HINF_LOCUS57188</name>
    <name evidence="5" type="ORF">HINF_LOCUS63271</name>
    <name evidence="2" type="ORF">HINF_LOCUS9068</name>
</gene>
<dbReference type="Proteomes" id="UP001642409">
    <property type="component" value="Unassembled WGS sequence"/>
</dbReference>
<dbReference type="InterPro" id="IPR015943">
    <property type="entry name" value="WD40/YVTN_repeat-like_dom_sf"/>
</dbReference>
<keyword evidence="6" id="KW-1185">Reference proteome</keyword>
<dbReference type="InterPro" id="IPR004871">
    <property type="entry name" value="RSE1/DDB1/CPSF1_C"/>
</dbReference>
<dbReference type="EMBL" id="CATOUU010000677">
    <property type="protein sequence ID" value="CAI9940460.1"/>
    <property type="molecule type" value="Genomic_DNA"/>
</dbReference>
<evidence type="ECO:0000313" key="6">
    <source>
        <dbReference type="Proteomes" id="UP001642409"/>
    </source>
</evidence>
<dbReference type="GO" id="GO:0003676">
    <property type="term" value="F:nucleic acid binding"/>
    <property type="evidence" value="ECO:0007669"/>
    <property type="project" value="InterPro"/>
</dbReference>
<organism evidence="2">
    <name type="scientific">Hexamita inflata</name>
    <dbReference type="NCBI Taxonomy" id="28002"/>
    <lineage>
        <taxon>Eukaryota</taxon>
        <taxon>Metamonada</taxon>
        <taxon>Diplomonadida</taxon>
        <taxon>Hexamitidae</taxon>
        <taxon>Hexamitinae</taxon>
        <taxon>Hexamita</taxon>
    </lineage>
</organism>
<dbReference type="EMBL" id="CAXDID020000314">
    <property type="protein sequence ID" value="CAL6075403.1"/>
    <property type="molecule type" value="Genomic_DNA"/>
</dbReference>
<dbReference type="Pfam" id="PF03178">
    <property type="entry name" value="CPSF_A"/>
    <property type="match status" value="1"/>
</dbReference>
<reference evidence="2" key="1">
    <citation type="submission" date="2023-06" db="EMBL/GenBank/DDBJ databases">
        <authorList>
            <person name="Kurt Z."/>
        </authorList>
    </citation>
    <scope>NUCLEOTIDE SEQUENCE</scope>
</reference>
<dbReference type="AlphaFoldDB" id="A0AA86NLV2"/>
<dbReference type="Gene3D" id="2.130.10.10">
    <property type="entry name" value="YVTN repeat-like/Quinoprotein amine dehydrogenase"/>
    <property type="match status" value="1"/>
</dbReference>
<name>A0AA86NLV2_9EUKA</name>
<evidence type="ECO:0000259" key="1">
    <source>
        <dbReference type="Pfam" id="PF03178"/>
    </source>
</evidence>
<protein>
    <recommendedName>
        <fullName evidence="1">RSE1/DDB1/CPSF1 C-terminal domain-containing protein</fullName>
    </recommendedName>
</protein>
<evidence type="ECO:0000313" key="5">
    <source>
        <dbReference type="EMBL" id="CAL6086659.1"/>
    </source>
</evidence>
<reference evidence="4 6" key="2">
    <citation type="submission" date="2024-07" db="EMBL/GenBank/DDBJ databases">
        <authorList>
            <person name="Akdeniz Z."/>
        </authorList>
    </citation>
    <scope>NUCLEOTIDE SEQUENCE [LARGE SCALE GENOMIC DNA]</scope>
</reference>
<comment type="caution">
    <text evidence="2">The sequence shown here is derived from an EMBL/GenBank/DDBJ whole genome shotgun (WGS) entry which is preliminary data.</text>
</comment>
<dbReference type="GO" id="GO:0005634">
    <property type="term" value="C:nucleus"/>
    <property type="evidence" value="ECO:0007669"/>
    <property type="project" value="InterPro"/>
</dbReference>
<evidence type="ECO:0000313" key="3">
    <source>
        <dbReference type="EMBL" id="CAI9940460.1"/>
    </source>
</evidence>
<dbReference type="EMBL" id="CAXDID020000395">
    <property type="protein sequence ID" value="CAL6086659.1"/>
    <property type="molecule type" value="Genomic_DNA"/>
</dbReference>
<evidence type="ECO:0000313" key="2">
    <source>
        <dbReference type="EMBL" id="CAI9921423.1"/>
    </source>
</evidence>
<accession>A0AA86NLV2</accession>
<evidence type="ECO:0000313" key="4">
    <source>
        <dbReference type="EMBL" id="CAL6075403.1"/>
    </source>
</evidence>
<sequence length="1001" mass="113661">MIHNTLVRSQQTTSSYFVPFTGNIPELINFTASSIEIFEYSQQCLTLKFCVPLNKTIIAGFPLIINNVTHLYIITRPLEVYQIVYNNEMVITKNLAIQNILPKDQIPVCCVSDDYSTAVIYSNQTQIILSKDIIQTPPNTFPRVAQVLQLQIKNNSLAILSKNVLNQIFLQVFKLNQKITPVCQPQQLNDNVMRIQFIYDNHILCIGSKISSLFSLQSQGLNQVVLPISDPLCANQNYIVDCLGKLVRVTATQQVTEVAAEVMGRVGQMNAIIELGNNILFLGSFASNSLLVKIDQGIYQILQEFESFAPIHQQIQIDNALYFTSGMENQGKLIKMSTGVDFDFQKVFDLKYHDWEINCVSYITKQNSSEYYLVKVEKSWEQQIHFVFEVNVMEGEMRLIDQLITQNLGFVRQVYILDGQIIVSDDISFQVVQILKNNLYYNTPVNFSRQCFKEYMQISQAVCTSKYFVCIDTQHVVYYLELQNSTLKLIKNLQLDIRQQIVAFTANNKFQVAVQFDNSPHVIVFDEFHRTIKHHTVEMLKQLNGESIDAHSAPQSISNGFSVYLPLKSALVCCPIKQMSFIDDQLVLLTEFDQLIISRLSPDFRFTQTVLELPQDTTFFTHASAIYTRGRSNLQIVNCVQYTIESGFMPVFGLDSVLGFNHKQISLSNSLKTVRVLKSVRLSGLPNSLCTQNEHVVIILNNVSEPVTETVTRNLLIKQFQKLQMREETVGTQTISHGIIVFDRNMHLRAMLQLNKNVLLTKIVSYSEHIVVLGVEDNESRLFLFQFKDKDIKLIHELKLMQPGFDMGTDMDTLIVGCQNSILLFKLQNNILTQVGFANYTVLLTTLSIFGGAIYALDLIKGLIKLERNGSEFKKPKFFSISAPTAICVTKDLLYVSTAEGQLIVLQETTVGLQVLKRIEFGQIITSMTERNGKILYASTSGQIGEFLFCPVLSKLKEQMKNAGQNGFTEWIEAEELVKAGANDLVEGDDVKIWAQKWEKK</sequence>
<dbReference type="EMBL" id="CATOUU010000224">
    <property type="protein sequence ID" value="CAI9921423.1"/>
    <property type="molecule type" value="Genomic_DNA"/>
</dbReference>